<gene>
    <name evidence="8" type="ORF">CNF02_03955</name>
</gene>
<dbReference type="AlphaFoldDB" id="A0A2A5WDR2"/>
<dbReference type="EMBL" id="NTJZ01000003">
    <property type="protein sequence ID" value="PDH34521.1"/>
    <property type="molecule type" value="Genomic_DNA"/>
</dbReference>
<dbReference type="PANTHER" id="PTHR30636">
    <property type="entry name" value="UPF0701 PROTEIN YICC"/>
    <property type="match status" value="1"/>
</dbReference>
<dbReference type="InterPro" id="IPR013527">
    <property type="entry name" value="YicC-like_N"/>
</dbReference>
<dbReference type="PANTHER" id="PTHR30636:SF3">
    <property type="entry name" value="UPF0701 PROTEIN YICC"/>
    <property type="match status" value="1"/>
</dbReference>
<dbReference type="Proteomes" id="UP000219329">
    <property type="component" value="Unassembled WGS sequence"/>
</dbReference>
<dbReference type="InterPro" id="IPR013551">
    <property type="entry name" value="YicC-like_C"/>
</dbReference>
<evidence type="ECO:0000256" key="1">
    <source>
        <dbReference type="ARBA" id="ARBA00001968"/>
    </source>
</evidence>
<keyword evidence="2" id="KW-0540">Nuclease</keyword>
<keyword evidence="3" id="KW-0255">Endonuclease</keyword>
<protein>
    <submittedName>
        <fullName evidence="8">YicC family protein</fullName>
    </submittedName>
</protein>
<evidence type="ECO:0000256" key="5">
    <source>
        <dbReference type="ARBA" id="ARBA00035648"/>
    </source>
</evidence>
<accession>A0A2A5WDR2</accession>
<reference evidence="8 9" key="1">
    <citation type="submission" date="2017-08" db="EMBL/GenBank/DDBJ databases">
        <title>Fine stratification of microbial communities through a metagenomic profile of the photic zone.</title>
        <authorList>
            <person name="Haro-Moreno J.M."/>
            <person name="Lopez-Perez M."/>
            <person name="De La Torre J."/>
            <person name="Picazo A."/>
            <person name="Camacho A."/>
            <person name="Rodriguez-Valera F."/>
        </authorList>
    </citation>
    <scope>NUCLEOTIDE SEQUENCE [LARGE SCALE GENOMIC DNA]</scope>
    <source>
        <strain evidence="8">MED-G28</strain>
    </source>
</reference>
<dbReference type="GO" id="GO:0016787">
    <property type="term" value="F:hydrolase activity"/>
    <property type="evidence" value="ECO:0007669"/>
    <property type="project" value="UniProtKB-KW"/>
</dbReference>
<evidence type="ECO:0000313" key="9">
    <source>
        <dbReference type="Proteomes" id="UP000219329"/>
    </source>
</evidence>
<evidence type="ECO:0000259" key="6">
    <source>
        <dbReference type="Pfam" id="PF03755"/>
    </source>
</evidence>
<proteinExistence type="inferred from homology"/>
<comment type="caution">
    <text evidence="8">The sequence shown here is derived from an EMBL/GenBank/DDBJ whole genome shotgun (WGS) entry which is preliminary data.</text>
</comment>
<evidence type="ECO:0000256" key="4">
    <source>
        <dbReference type="ARBA" id="ARBA00022801"/>
    </source>
</evidence>
<evidence type="ECO:0000256" key="2">
    <source>
        <dbReference type="ARBA" id="ARBA00022722"/>
    </source>
</evidence>
<feature type="domain" description="Endoribonuclease YicC-like N-terminal" evidence="6">
    <location>
        <begin position="4"/>
        <end position="154"/>
    </location>
</feature>
<evidence type="ECO:0000259" key="7">
    <source>
        <dbReference type="Pfam" id="PF08340"/>
    </source>
</evidence>
<keyword evidence="4" id="KW-0378">Hydrolase</keyword>
<dbReference type="Pfam" id="PF08340">
    <property type="entry name" value="YicC-like_C"/>
    <property type="match status" value="1"/>
</dbReference>
<comment type="cofactor">
    <cofactor evidence="1">
        <name>a divalent metal cation</name>
        <dbReference type="ChEBI" id="CHEBI:60240"/>
    </cofactor>
</comment>
<dbReference type="InterPro" id="IPR005229">
    <property type="entry name" value="YicC/YloC-like"/>
</dbReference>
<evidence type="ECO:0000256" key="3">
    <source>
        <dbReference type="ARBA" id="ARBA00022759"/>
    </source>
</evidence>
<dbReference type="Pfam" id="PF03755">
    <property type="entry name" value="YicC-like_N"/>
    <property type="match status" value="1"/>
</dbReference>
<sequence>MTFSMTAFSRQQIDKEWGSLAWEIRSVNHRYLETSVRLPESLRGLENSVREAIRKKLNRGKVECQLRFQSAEAGQTDLQINKGLIEMLVQANAEIQKLASTESQLSSAEILRWPGVIVDQNFDSEIITAEALALFKIALDELISSRQREGDALKGFVIQRIESIRAIVSSIREKMPEIINGQRKNLLGRLADLKAELEPTRLEQEVAILAQKADVDEELDRLDSHLSEVERVVASAGQKGRRLDFLMQELNREANTLSSKSIVVDTTLGAVELKVLIEQMREQIQNIE</sequence>
<dbReference type="NCBIfam" id="TIGR00255">
    <property type="entry name" value="YicC/YloC family endoribonuclease"/>
    <property type="match status" value="1"/>
</dbReference>
<evidence type="ECO:0000313" key="8">
    <source>
        <dbReference type="EMBL" id="PDH34521.1"/>
    </source>
</evidence>
<dbReference type="GO" id="GO:0004521">
    <property type="term" value="F:RNA endonuclease activity"/>
    <property type="evidence" value="ECO:0007669"/>
    <property type="project" value="InterPro"/>
</dbReference>
<organism evidence="8 9">
    <name type="scientific">OM182 bacterium MED-G28</name>
    <dbReference type="NCBI Taxonomy" id="1986256"/>
    <lineage>
        <taxon>Bacteria</taxon>
        <taxon>Pseudomonadati</taxon>
        <taxon>Pseudomonadota</taxon>
        <taxon>Gammaproteobacteria</taxon>
        <taxon>OMG group</taxon>
        <taxon>OM182 clade</taxon>
    </lineage>
</organism>
<feature type="domain" description="Endoribonuclease YicC-like C-terminal" evidence="7">
    <location>
        <begin position="171"/>
        <end position="288"/>
    </location>
</feature>
<comment type="similarity">
    <text evidence="5">Belongs to the YicC/YloC family.</text>
</comment>
<name>A0A2A5WDR2_9GAMM</name>